<dbReference type="Proteomes" id="UP000663868">
    <property type="component" value="Unassembled WGS sequence"/>
</dbReference>
<accession>A0A820RNC5</accession>
<organism evidence="1 2">
    <name type="scientific">Adineta steineri</name>
    <dbReference type="NCBI Taxonomy" id="433720"/>
    <lineage>
        <taxon>Eukaryota</taxon>
        <taxon>Metazoa</taxon>
        <taxon>Spiralia</taxon>
        <taxon>Gnathifera</taxon>
        <taxon>Rotifera</taxon>
        <taxon>Eurotatoria</taxon>
        <taxon>Bdelloidea</taxon>
        <taxon>Adinetida</taxon>
        <taxon>Adinetidae</taxon>
        <taxon>Adineta</taxon>
    </lineage>
</organism>
<sequence>MLFVIPTTDDVDVLKRELITVQQHMNEMSLEKEQQIERLRNVLLE</sequence>
<name>A0A820RNC5_9BILA</name>
<gene>
    <name evidence="1" type="ORF">KXQ929_LOCUS53236</name>
</gene>
<evidence type="ECO:0000313" key="1">
    <source>
        <dbReference type="EMBL" id="CAF4438592.1"/>
    </source>
</evidence>
<comment type="caution">
    <text evidence="1">The sequence shown here is derived from an EMBL/GenBank/DDBJ whole genome shotgun (WGS) entry which is preliminary data.</text>
</comment>
<proteinExistence type="predicted"/>
<reference evidence="1" key="1">
    <citation type="submission" date="2021-02" db="EMBL/GenBank/DDBJ databases">
        <authorList>
            <person name="Nowell W R."/>
        </authorList>
    </citation>
    <scope>NUCLEOTIDE SEQUENCE</scope>
</reference>
<dbReference type="EMBL" id="CAJOBB010029685">
    <property type="protein sequence ID" value="CAF4438592.1"/>
    <property type="molecule type" value="Genomic_DNA"/>
</dbReference>
<dbReference type="AlphaFoldDB" id="A0A820RNC5"/>
<protein>
    <submittedName>
        <fullName evidence="1">Uncharacterized protein</fullName>
    </submittedName>
</protein>
<feature type="non-terminal residue" evidence="1">
    <location>
        <position position="1"/>
    </location>
</feature>
<evidence type="ECO:0000313" key="2">
    <source>
        <dbReference type="Proteomes" id="UP000663868"/>
    </source>
</evidence>